<sequence>MPELRRYPDERLRWHGLPMSTDGFPYLQRMERFSWSLEQTQRLWWRRLTRFRGLQLHWQVRWALLPWAQQLPC</sequence>
<evidence type="ECO:0000313" key="2">
    <source>
        <dbReference type="Proteomes" id="UP000306740"/>
    </source>
</evidence>
<name>A0A5C4M418_9ACTN</name>
<comment type="caution">
    <text evidence="1">The sequence shown here is derived from an EMBL/GenBank/DDBJ whole genome shotgun (WGS) entry which is preliminary data.</text>
</comment>
<gene>
    <name evidence="1" type="ORF">FHE65_34425</name>
</gene>
<accession>A0A5C4M418</accession>
<proteinExistence type="predicted"/>
<organism evidence="1 2">
    <name type="scientific">Mumia zhuanghuii</name>
    <dbReference type="NCBI Taxonomy" id="2585211"/>
    <lineage>
        <taxon>Bacteria</taxon>
        <taxon>Bacillati</taxon>
        <taxon>Actinomycetota</taxon>
        <taxon>Actinomycetes</taxon>
        <taxon>Propionibacteriales</taxon>
        <taxon>Nocardioidaceae</taxon>
        <taxon>Mumia</taxon>
    </lineage>
</organism>
<dbReference type="Proteomes" id="UP000306740">
    <property type="component" value="Unassembled WGS sequence"/>
</dbReference>
<dbReference type="EMBL" id="VDFR01000244">
    <property type="protein sequence ID" value="TNC26839.1"/>
    <property type="molecule type" value="Genomic_DNA"/>
</dbReference>
<dbReference type="RefSeq" id="WP_139107379.1">
    <property type="nucleotide sequence ID" value="NZ_VDFR01000244.1"/>
</dbReference>
<protein>
    <submittedName>
        <fullName evidence="1">Uncharacterized protein</fullName>
    </submittedName>
</protein>
<evidence type="ECO:0000313" key="1">
    <source>
        <dbReference type="EMBL" id="TNC26839.1"/>
    </source>
</evidence>
<reference evidence="1 2" key="1">
    <citation type="submission" date="2019-05" db="EMBL/GenBank/DDBJ databases">
        <title>Mumia sp. nov., isolated from the intestinal contents of plateau pika (Ochotona curzoniae) in the Qinghai-Tibet plateau of China.</title>
        <authorList>
            <person name="Tian Z."/>
        </authorList>
    </citation>
    <scope>NUCLEOTIDE SEQUENCE [LARGE SCALE GENOMIC DNA]</scope>
    <source>
        <strain evidence="2">527</strain>
    </source>
</reference>
<dbReference type="AlphaFoldDB" id="A0A5C4M418"/>